<feature type="transmembrane region" description="Helical" evidence="2">
    <location>
        <begin position="366"/>
        <end position="384"/>
    </location>
</feature>
<reference evidence="3" key="1">
    <citation type="submission" date="2015-08" db="EMBL/GenBank/DDBJ databases">
        <authorList>
            <person name="Babu N.S."/>
            <person name="Beckwith C.J."/>
            <person name="Beseler K.G."/>
            <person name="Brison A."/>
            <person name="Carone J.V."/>
            <person name="Caskin T.P."/>
            <person name="Diamond M."/>
            <person name="Durham M.E."/>
            <person name="Foxe J.M."/>
            <person name="Go M."/>
            <person name="Henderson B.A."/>
            <person name="Jones I.B."/>
            <person name="McGettigan J.A."/>
            <person name="Micheletti S.J."/>
            <person name="Nasrallah M.E."/>
            <person name="Ortiz D."/>
            <person name="Piller C.R."/>
            <person name="Privatt S.R."/>
            <person name="Schneider S.L."/>
            <person name="Sharp S."/>
            <person name="Smith T.C."/>
            <person name="Stanton J.D."/>
            <person name="Ullery H.E."/>
            <person name="Wilson R.J."/>
            <person name="Serrano M.G."/>
            <person name="Buck G."/>
            <person name="Lee V."/>
            <person name="Wang Y."/>
            <person name="Carvalho R."/>
            <person name="Voegtly L."/>
            <person name="Shi R."/>
            <person name="Duckworth R."/>
            <person name="Johnson A."/>
            <person name="Loviza R."/>
            <person name="Walstead R."/>
            <person name="Shah Z."/>
            <person name="Kiflezghi M."/>
            <person name="Wade K."/>
            <person name="Ball S.L."/>
            <person name="Bradley K.W."/>
            <person name="Asai D.J."/>
            <person name="Bowman C.A."/>
            <person name="Russell D.A."/>
            <person name="Pope W.H."/>
            <person name="Jacobs-Sera D."/>
            <person name="Hendrix R.W."/>
            <person name="Hatfull G.F."/>
        </authorList>
    </citation>
    <scope>NUCLEOTIDE SEQUENCE</scope>
</reference>
<feature type="transmembrane region" description="Helical" evidence="2">
    <location>
        <begin position="330"/>
        <end position="346"/>
    </location>
</feature>
<evidence type="ECO:0000256" key="2">
    <source>
        <dbReference type="SAM" id="Phobius"/>
    </source>
</evidence>
<feature type="compositionally biased region" description="Polar residues" evidence="1">
    <location>
        <begin position="15"/>
        <end position="25"/>
    </location>
</feature>
<name>A0A1D2A1M5_AUXPR</name>
<dbReference type="AlphaFoldDB" id="A0A1D2A1M5"/>
<feature type="region of interest" description="Disordered" evidence="1">
    <location>
        <begin position="68"/>
        <end position="108"/>
    </location>
</feature>
<evidence type="ECO:0000256" key="1">
    <source>
        <dbReference type="SAM" id="MobiDB-lite"/>
    </source>
</evidence>
<feature type="transmembrane region" description="Helical" evidence="2">
    <location>
        <begin position="157"/>
        <end position="176"/>
    </location>
</feature>
<organism evidence="3">
    <name type="scientific">Auxenochlorella protothecoides</name>
    <name type="common">Green microalga</name>
    <name type="synonym">Chlorella protothecoides</name>
    <dbReference type="NCBI Taxonomy" id="3075"/>
    <lineage>
        <taxon>Eukaryota</taxon>
        <taxon>Viridiplantae</taxon>
        <taxon>Chlorophyta</taxon>
        <taxon>core chlorophytes</taxon>
        <taxon>Trebouxiophyceae</taxon>
        <taxon>Chlorellales</taxon>
        <taxon>Chlorellaceae</taxon>
        <taxon>Auxenochlorella</taxon>
    </lineage>
</organism>
<feature type="region of interest" description="Disordered" evidence="1">
    <location>
        <begin position="1"/>
        <end position="28"/>
    </location>
</feature>
<keyword evidence="2" id="KW-0472">Membrane</keyword>
<accession>A0A1D2A1M5</accession>
<protein>
    <submittedName>
        <fullName evidence="3">Uncharacterized protein</fullName>
    </submittedName>
</protein>
<feature type="transmembrane region" description="Helical" evidence="2">
    <location>
        <begin position="128"/>
        <end position="145"/>
    </location>
</feature>
<dbReference type="EMBL" id="GDKF01005544">
    <property type="protein sequence ID" value="JAT73078.1"/>
    <property type="molecule type" value="Transcribed_RNA"/>
</dbReference>
<feature type="transmembrane region" description="Helical" evidence="2">
    <location>
        <begin position="188"/>
        <end position="206"/>
    </location>
</feature>
<gene>
    <name evidence="3" type="ORF">g.20140</name>
</gene>
<evidence type="ECO:0000313" key="3">
    <source>
        <dbReference type="EMBL" id="JAT73078.1"/>
    </source>
</evidence>
<sequence length="422" mass="45677">MSLRLAPDVGGRPASLQQRSGSSLVPASRALLPERKSWCGTSRSGWSAGSRQREHARRHWLAISLHASANDSSGPTGSPAPEDSPPATPSTSSPFQEPIQESGAPEPKGSPRWYRIVVAAASKVRRNLLALLLTHALADAAIFLLHRASHRLTNEVAFRFIPGLSVSTVLNPWYLIVDPAIANFQTGYQAVTLVVFLLSFPINVLFKTWAVVATILLCQRQADDASTGGSATGTDGPNPGILAAARGALRTLRSLRPDIARLWRPVFSVELLVAAAVVPLQFASLLVVTLPLTLPLILDLQAATPAVIFEGQRGWAAVVRSRALIKRIRWSLAVPFVITVVAQRLAQRGREWVLGRLPPRFYTELVEIPVVVFLAGTLLSLLLMRLQDVLPYVAYFEAKASEELESDGMVEKPGPEQSQATA</sequence>
<keyword evidence="2" id="KW-0812">Transmembrane</keyword>
<keyword evidence="2" id="KW-1133">Transmembrane helix</keyword>
<proteinExistence type="predicted"/>